<reference evidence="4" key="3">
    <citation type="journal article" date="2019" name="Int. J. Syst. Evol. Microbiol.">
        <title>The Global Catalogue of Microorganisms (GCM) 10K type strain sequencing project: providing services to taxonomists for standard genome sequencing and annotation.</title>
        <authorList>
            <consortium name="The Broad Institute Genomics Platform"/>
            <consortium name="The Broad Institute Genome Sequencing Center for Infectious Disease"/>
            <person name="Wu L."/>
            <person name="Ma J."/>
        </authorList>
    </citation>
    <scope>NUCLEOTIDE SEQUENCE [LARGE SCALE GENOMIC DNA]</scope>
    <source>
        <strain evidence="4">NBRC 3250</strain>
    </source>
</reference>
<dbReference type="EMBL" id="BSNW01000050">
    <property type="protein sequence ID" value="GLQ70449.1"/>
    <property type="molecule type" value="Genomic_DNA"/>
</dbReference>
<comment type="caution">
    <text evidence="2">The sequence shown here is derived from an EMBL/GenBank/DDBJ whole genome shotgun (WGS) entry which is preliminary data.</text>
</comment>
<evidence type="ECO:0000313" key="4">
    <source>
        <dbReference type="Proteomes" id="UP001156672"/>
    </source>
</evidence>
<reference evidence="1" key="1">
    <citation type="journal article" date="2014" name="Int. J. Syst. Evol. Microbiol.">
        <title>Complete genome of a new Firmicutes species belonging to the dominant human colonic microbiota ('Ruminococcus bicirculans') reveals two chromosomes and a selective capacity to utilize plant glucans.</title>
        <authorList>
            <consortium name="NISC Comparative Sequencing Program"/>
            <person name="Wegmann U."/>
            <person name="Louis P."/>
            <person name="Goesmann A."/>
            <person name="Henrissat B."/>
            <person name="Duncan S.H."/>
            <person name="Flint H.J."/>
        </authorList>
    </citation>
    <scope>NUCLEOTIDE SEQUENCE</scope>
    <source>
        <strain evidence="1">NBRC 3250</strain>
    </source>
</reference>
<dbReference type="EMBL" id="LHZN01000107">
    <property type="protein sequence ID" value="KXV41338.1"/>
    <property type="molecule type" value="Genomic_DNA"/>
</dbReference>
<organism evidence="2 3">
    <name type="scientific">Gluconobacter albidus</name>
    <dbReference type="NCBI Taxonomy" id="318683"/>
    <lineage>
        <taxon>Bacteria</taxon>
        <taxon>Pseudomonadati</taxon>
        <taxon>Pseudomonadota</taxon>
        <taxon>Alphaproteobacteria</taxon>
        <taxon>Acetobacterales</taxon>
        <taxon>Acetobacteraceae</taxon>
        <taxon>Gluconobacter</taxon>
    </lineage>
</organism>
<dbReference type="AlphaFoldDB" id="A0AAW3R1N6"/>
<evidence type="ECO:0000313" key="1">
    <source>
        <dbReference type="EMBL" id="GLQ70449.1"/>
    </source>
</evidence>
<keyword evidence="4" id="KW-1185">Reference proteome</keyword>
<dbReference type="Proteomes" id="UP001156672">
    <property type="component" value="Unassembled WGS sequence"/>
</dbReference>
<reference evidence="2 3" key="2">
    <citation type="submission" date="2015-06" db="EMBL/GenBank/DDBJ databases">
        <title>Improved classification and identification of acetic acid bacteria using matrix-assisted laser desorption/ionization time-of-flight mass spectrometry; Gluconobacter nephelii and Gluconobacter uchimurae are later heterotypic synonyms of Gluconobacter japonicus and Gluconobacter oxydans, respectively.</title>
        <authorList>
            <person name="Li L."/>
            <person name="Cleenwerck I."/>
            <person name="De Vuyst L."/>
            <person name="Vandamme P."/>
        </authorList>
    </citation>
    <scope>NUCLEOTIDE SEQUENCE [LARGE SCALE GENOMIC DNA]</scope>
    <source>
        <strain evidence="2 3">LMG 1356</strain>
    </source>
</reference>
<reference evidence="1" key="4">
    <citation type="submission" date="2023-01" db="EMBL/GenBank/DDBJ databases">
        <title>Draft genome sequence of Gluconobacter albidus strain NBRC 3250.</title>
        <authorList>
            <person name="Sun Q."/>
            <person name="Mori K."/>
        </authorList>
    </citation>
    <scope>NUCLEOTIDE SEQUENCE</scope>
    <source>
        <strain evidence="1">NBRC 3250</strain>
    </source>
</reference>
<accession>A0AAW3R1N6</accession>
<name>A0AAW3R1N6_9PROT</name>
<dbReference type="RefSeq" id="WP_062028047.1">
    <property type="nucleotide sequence ID" value="NZ_BEWL01000002.1"/>
</dbReference>
<protein>
    <recommendedName>
        <fullName evidence="5">Flagellar assembly protein FliH/Type III secretion system HrpE domain-containing protein</fullName>
    </recommendedName>
</protein>
<gene>
    <name evidence="2" type="ORF">AD941_03280</name>
    <name evidence="1" type="ORF">GCM10007866_29020</name>
</gene>
<evidence type="ECO:0000313" key="3">
    <source>
        <dbReference type="Proteomes" id="UP000075682"/>
    </source>
</evidence>
<sequence length="225" mass="26484">MAKQSLETQKKIGNLYAEDFEEIENKKNNTLEDQSISPVLEKENVISQDILNEYYNKGFQDGLKKGKKEYDIEKEKINTEKELKNYFISEISSIEKKIQNQENKFYHEVAFAVLTCIQAVFPNLFVKYGMEESEIILQKLYPLINKNNNFKLSSSKEFFIKIEKLLPDFFKERLNFRLDETLENGDFEIYWDFGALSRNANKYMEKITSEIMLACQKGNRKNAGE</sequence>
<evidence type="ECO:0000313" key="2">
    <source>
        <dbReference type="EMBL" id="KXV41338.1"/>
    </source>
</evidence>
<evidence type="ECO:0008006" key="5">
    <source>
        <dbReference type="Google" id="ProtNLM"/>
    </source>
</evidence>
<proteinExistence type="predicted"/>
<dbReference type="Proteomes" id="UP000075682">
    <property type="component" value="Unassembled WGS sequence"/>
</dbReference>